<dbReference type="OrthoDB" id="9774907at2"/>
<evidence type="ECO:0000256" key="5">
    <source>
        <dbReference type="ARBA" id="ARBA00022727"/>
    </source>
</evidence>
<feature type="binding site" evidence="12">
    <location>
        <begin position="20"/>
        <end position="27"/>
    </location>
    <ligand>
        <name>ATP</name>
        <dbReference type="ChEBI" id="CHEBI:30616"/>
    </ligand>
</feature>
<dbReference type="GO" id="GO:0006235">
    <property type="term" value="P:dTTP biosynthetic process"/>
    <property type="evidence" value="ECO:0007669"/>
    <property type="project" value="UniProtKB-UniRule"/>
</dbReference>
<keyword evidence="5 12" id="KW-0545">Nucleotide biosynthesis</keyword>
<evidence type="ECO:0000256" key="13">
    <source>
        <dbReference type="SAM" id="MobiDB-lite"/>
    </source>
</evidence>
<name>A0A418V206_RHOPL</name>
<dbReference type="PROSITE" id="PS01331">
    <property type="entry name" value="THYMIDYLATE_KINASE"/>
    <property type="match status" value="1"/>
</dbReference>
<comment type="function">
    <text evidence="11 12">Phosphorylation of dTMP to form dTDP in both de novo and salvage pathways of dTTP synthesis.</text>
</comment>
<dbReference type="AlphaFoldDB" id="A0A418V206"/>
<dbReference type="PANTHER" id="PTHR10344">
    <property type="entry name" value="THYMIDYLATE KINASE"/>
    <property type="match status" value="1"/>
</dbReference>
<dbReference type="GO" id="GO:0006233">
    <property type="term" value="P:dTDP biosynthetic process"/>
    <property type="evidence" value="ECO:0007669"/>
    <property type="project" value="InterPro"/>
</dbReference>
<dbReference type="SUPFAM" id="SSF52540">
    <property type="entry name" value="P-loop containing nucleoside triphosphate hydrolases"/>
    <property type="match status" value="1"/>
</dbReference>
<dbReference type="EC" id="2.7.4.9" evidence="2 12"/>
<evidence type="ECO:0000256" key="12">
    <source>
        <dbReference type="HAMAP-Rule" id="MF_00165"/>
    </source>
</evidence>
<evidence type="ECO:0000256" key="6">
    <source>
        <dbReference type="ARBA" id="ARBA00022741"/>
    </source>
</evidence>
<feature type="domain" description="Thymidylate kinase-like" evidence="14">
    <location>
        <begin position="18"/>
        <end position="211"/>
    </location>
</feature>
<dbReference type="GO" id="GO:0005829">
    <property type="term" value="C:cytosol"/>
    <property type="evidence" value="ECO:0007669"/>
    <property type="project" value="TreeGrafter"/>
</dbReference>
<evidence type="ECO:0000259" key="14">
    <source>
        <dbReference type="Pfam" id="PF02223"/>
    </source>
</evidence>
<keyword evidence="7 12" id="KW-0418">Kinase</keyword>
<evidence type="ECO:0000256" key="9">
    <source>
        <dbReference type="ARBA" id="ARBA00029962"/>
    </source>
</evidence>
<dbReference type="GO" id="GO:0006227">
    <property type="term" value="P:dUDP biosynthetic process"/>
    <property type="evidence" value="ECO:0007669"/>
    <property type="project" value="TreeGrafter"/>
</dbReference>
<dbReference type="InterPro" id="IPR027417">
    <property type="entry name" value="P-loop_NTPase"/>
</dbReference>
<dbReference type="InterPro" id="IPR039430">
    <property type="entry name" value="Thymidylate_kin-like_dom"/>
</dbReference>
<comment type="similarity">
    <text evidence="1 12">Belongs to the thymidylate kinase family.</text>
</comment>
<evidence type="ECO:0000313" key="15">
    <source>
        <dbReference type="EMBL" id="RJF69955.1"/>
    </source>
</evidence>
<evidence type="ECO:0000256" key="3">
    <source>
        <dbReference type="ARBA" id="ARBA00017144"/>
    </source>
</evidence>
<comment type="catalytic activity">
    <reaction evidence="10 12">
        <text>dTMP + ATP = dTDP + ADP</text>
        <dbReference type="Rhea" id="RHEA:13517"/>
        <dbReference type="ChEBI" id="CHEBI:30616"/>
        <dbReference type="ChEBI" id="CHEBI:58369"/>
        <dbReference type="ChEBI" id="CHEBI:63528"/>
        <dbReference type="ChEBI" id="CHEBI:456216"/>
        <dbReference type="EC" id="2.7.4.9"/>
    </reaction>
</comment>
<dbReference type="InterPro" id="IPR018094">
    <property type="entry name" value="Thymidylate_kinase"/>
</dbReference>
<dbReference type="PANTHER" id="PTHR10344:SF4">
    <property type="entry name" value="UMP-CMP KINASE 2, MITOCHONDRIAL"/>
    <property type="match status" value="1"/>
</dbReference>
<evidence type="ECO:0000256" key="10">
    <source>
        <dbReference type="ARBA" id="ARBA00048743"/>
    </source>
</evidence>
<evidence type="ECO:0000313" key="16">
    <source>
        <dbReference type="Proteomes" id="UP000285523"/>
    </source>
</evidence>
<keyword evidence="6 12" id="KW-0547">Nucleotide-binding</keyword>
<keyword evidence="4 12" id="KW-0808">Transferase</keyword>
<comment type="caution">
    <text evidence="15">The sequence shown here is derived from an EMBL/GenBank/DDBJ whole genome shotgun (WGS) entry which is preliminary data.</text>
</comment>
<organism evidence="15 16">
    <name type="scientific">Rhodopseudomonas palustris</name>
    <dbReference type="NCBI Taxonomy" id="1076"/>
    <lineage>
        <taxon>Bacteria</taxon>
        <taxon>Pseudomonadati</taxon>
        <taxon>Pseudomonadota</taxon>
        <taxon>Alphaproteobacteria</taxon>
        <taxon>Hyphomicrobiales</taxon>
        <taxon>Nitrobacteraceae</taxon>
        <taxon>Rhodopseudomonas</taxon>
    </lineage>
</organism>
<reference evidence="15 16" key="1">
    <citation type="submission" date="2018-09" db="EMBL/GenBank/DDBJ databases">
        <title>Draft genome sequence of Rhodopseudomonas palustris 2.1.18.</title>
        <authorList>
            <person name="Robertson S.L."/>
            <person name="Meyer T.E."/>
            <person name="Kyndt J.A."/>
        </authorList>
    </citation>
    <scope>NUCLEOTIDE SEQUENCE [LARGE SCALE GENOMIC DNA]</scope>
    <source>
        <strain evidence="15 16">2.1.18</strain>
    </source>
</reference>
<dbReference type="NCBIfam" id="TIGR00041">
    <property type="entry name" value="DTMP_kinase"/>
    <property type="match status" value="1"/>
</dbReference>
<keyword evidence="8 12" id="KW-0067">ATP-binding</keyword>
<evidence type="ECO:0000256" key="1">
    <source>
        <dbReference type="ARBA" id="ARBA00009776"/>
    </source>
</evidence>
<evidence type="ECO:0000256" key="4">
    <source>
        <dbReference type="ARBA" id="ARBA00022679"/>
    </source>
</evidence>
<evidence type="ECO:0000256" key="2">
    <source>
        <dbReference type="ARBA" id="ARBA00012980"/>
    </source>
</evidence>
<dbReference type="Pfam" id="PF02223">
    <property type="entry name" value="Thymidylate_kin"/>
    <property type="match status" value="1"/>
</dbReference>
<dbReference type="GO" id="GO:0005524">
    <property type="term" value="F:ATP binding"/>
    <property type="evidence" value="ECO:0007669"/>
    <property type="project" value="UniProtKB-UniRule"/>
</dbReference>
<evidence type="ECO:0000256" key="8">
    <source>
        <dbReference type="ARBA" id="ARBA00022840"/>
    </source>
</evidence>
<dbReference type="FunFam" id="3.40.50.300:FF:000225">
    <property type="entry name" value="Thymidylate kinase"/>
    <property type="match status" value="1"/>
</dbReference>
<evidence type="ECO:0000256" key="11">
    <source>
        <dbReference type="ARBA" id="ARBA00057735"/>
    </source>
</evidence>
<dbReference type="GO" id="GO:0004798">
    <property type="term" value="F:dTMP kinase activity"/>
    <property type="evidence" value="ECO:0007669"/>
    <property type="project" value="UniProtKB-UniRule"/>
</dbReference>
<proteinExistence type="inferred from homology"/>
<dbReference type="Gene3D" id="3.40.50.300">
    <property type="entry name" value="P-loop containing nucleotide triphosphate hydrolases"/>
    <property type="match status" value="1"/>
</dbReference>
<dbReference type="Proteomes" id="UP000285523">
    <property type="component" value="Unassembled WGS sequence"/>
</dbReference>
<accession>A0A418V206</accession>
<sequence length="255" mass="27754">MVEQTFRTASTRGRFITFEGGEGAGKSTQIRLLAERLQKAGLETLVTREPGGSPGAEIIRHLLLAGIGRLIGGSEAEALLFAAARDDHVRTLIEPALASGVWVLCDRFYDSTRVYQGKLGDVSPSLLNALQDVTIGAMKPDLTVILDIPVEIGLQRAAVRRGTAAPDRFEGENADFHRRLRDAYRQIATAEPERCVLVDAQGEPKVVADRIWLAVQERLLGWPQATPNDAAKAKSTPNRAKTKAKAKVKTKVRPV</sequence>
<feature type="compositionally biased region" description="Basic residues" evidence="13">
    <location>
        <begin position="240"/>
        <end position="255"/>
    </location>
</feature>
<dbReference type="RefSeq" id="WP_119858082.1">
    <property type="nucleotide sequence ID" value="NZ_QYYD01000020.1"/>
</dbReference>
<dbReference type="HAMAP" id="MF_00165">
    <property type="entry name" value="Thymidylate_kinase"/>
    <property type="match status" value="1"/>
</dbReference>
<protein>
    <recommendedName>
        <fullName evidence="3 12">Thymidylate kinase</fullName>
        <ecNumber evidence="2 12">2.7.4.9</ecNumber>
    </recommendedName>
    <alternativeName>
        <fullName evidence="9 12">dTMP kinase</fullName>
    </alternativeName>
</protein>
<feature type="region of interest" description="Disordered" evidence="13">
    <location>
        <begin position="226"/>
        <end position="255"/>
    </location>
</feature>
<dbReference type="InterPro" id="IPR018095">
    <property type="entry name" value="Thymidylate_kin_CS"/>
</dbReference>
<gene>
    <name evidence="12" type="primary">tmk</name>
    <name evidence="15" type="ORF">D4Q52_18680</name>
</gene>
<dbReference type="CDD" id="cd01672">
    <property type="entry name" value="TMPK"/>
    <property type="match status" value="1"/>
</dbReference>
<dbReference type="EMBL" id="QYYD01000020">
    <property type="protein sequence ID" value="RJF69955.1"/>
    <property type="molecule type" value="Genomic_DNA"/>
</dbReference>
<evidence type="ECO:0000256" key="7">
    <source>
        <dbReference type="ARBA" id="ARBA00022777"/>
    </source>
</evidence>